<feature type="compositionally biased region" description="Acidic residues" evidence="1">
    <location>
        <begin position="18"/>
        <end position="30"/>
    </location>
</feature>
<protein>
    <submittedName>
        <fullName evidence="2">Uncharacterized protein</fullName>
    </submittedName>
</protein>
<dbReference type="AlphaFoldDB" id="A0A7S3T935"/>
<feature type="compositionally biased region" description="Basic residues" evidence="1">
    <location>
        <begin position="251"/>
        <end position="268"/>
    </location>
</feature>
<name>A0A7S3T935_EMIHU</name>
<evidence type="ECO:0000313" key="2">
    <source>
        <dbReference type="EMBL" id="CAE0577679.1"/>
    </source>
</evidence>
<proteinExistence type="predicted"/>
<dbReference type="EMBL" id="HBIR01044175">
    <property type="protein sequence ID" value="CAE0577679.1"/>
    <property type="molecule type" value="Transcribed_RNA"/>
</dbReference>
<sequence length="268" mass="29382">MSESESEDEADRDREGEGDGDGDGDGDGEEPSPLPPPRDRAPGKRVCPPAQRLSEAPPAATAAKAAAKGPKAPAREGSKGVKITRPPAASGKKPAAITKKPKAEKLPPMPREPPGWETTEEGKLVGIFGATAETLEKAQDRYEKDRKDLVGRRVIATDEDGDWTAVLVQFMPQETKDSRRDRDPEFYNKAWYKLHYYESSYEEIIGLPDDTVTVDDRQPGVREALCKCPICTQDGRQLDGAPLPLQTSIARPRKAKKGKGSARKRQRR</sequence>
<gene>
    <name evidence="2" type="ORF">EHUX00137_LOCUS34485</name>
</gene>
<feature type="region of interest" description="Disordered" evidence="1">
    <location>
        <begin position="1"/>
        <end position="121"/>
    </location>
</feature>
<reference evidence="2" key="1">
    <citation type="submission" date="2021-01" db="EMBL/GenBank/DDBJ databases">
        <authorList>
            <person name="Corre E."/>
            <person name="Pelletier E."/>
            <person name="Niang G."/>
            <person name="Scheremetjew M."/>
            <person name="Finn R."/>
            <person name="Kale V."/>
            <person name="Holt S."/>
            <person name="Cochrane G."/>
            <person name="Meng A."/>
            <person name="Brown T."/>
            <person name="Cohen L."/>
        </authorList>
    </citation>
    <scope>NUCLEOTIDE SEQUENCE</scope>
    <source>
        <strain evidence="2">379</strain>
    </source>
</reference>
<feature type="region of interest" description="Disordered" evidence="1">
    <location>
        <begin position="233"/>
        <end position="268"/>
    </location>
</feature>
<accession>A0A7S3T935</accession>
<feature type="compositionally biased region" description="Acidic residues" evidence="1">
    <location>
        <begin position="1"/>
        <end position="10"/>
    </location>
</feature>
<feature type="compositionally biased region" description="Low complexity" evidence="1">
    <location>
        <begin position="56"/>
        <end position="72"/>
    </location>
</feature>
<evidence type="ECO:0000256" key="1">
    <source>
        <dbReference type="SAM" id="MobiDB-lite"/>
    </source>
</evidence>
<organism evidence="2">
    <name type="scientific">Emiliania huxleyi</name>
    <name type="common">Coccolithophore</name>
    <name type="synonym">Pontosphaera huxleyi</name>
    <dbReference type="NCBI Taxonomy" id="2903"/>
    <lineage>
        <taxon>Eukaryota</taxon>
        <taxon>Haptista</taxon>
        <taxon>Haptophyta</taxon>
        <taxon>Prymnesiophyceae</taxon>
        <taxon>Isochrysidales</taxon>
        <taxon>Noelaerhabdaceae</taxon>
        <taxon>Emiliania</taxon>
    </lineage>
</organism>